<keyword evidence="2" id="KW-1185">Reference proteome</keyword>
<name>A0A151PBG3_ALLMI</name>
<accession>A0A151PBG3</accession>
<reference evidence="1 2" key="1">
    <citation type="journal article" date="2012" name="Genome Biol.">
        <title>Sequencing three crocodilian genomes to illuminate the evolution of archosaurs and amniotes.</title>
        <authorList>
            <person name="St John J.A."/>
            <person name="Braun E.L."/>
            <person name="Isberg S.R."/>
            <person name="Miles L.G."/>
            <person name="Chong A.Y."/>
            <person name="Gongora J."/>
            <person name="Dalzell P."/>
            <person name="Moran C."/>
            <person name="Bed'hom B."/>
            <person name="Abzhanov A."/>
            <person name="Burgess S.C."/>
            <person name="Cooksey A.M."/>
            <person name="Castoe T.A."/>
            <person name="Crawford N.G."/>
            <person name="Densmore L.D."/>
            <person name="Drew J.C."/>
            <person name="Edwards S.V."/>
            <person name="Faircloth B.C."/>
            <person name="Fujita M.K."/>
            <person name="Greenwold M.J."/>
            <person name="Hoffmann F.G."/>
            <person name="Howard J.M."/>
            <person name="Iguchi T."/>
            <person name="Janes D.E."/>
            <person name="Khan S.Y."/>
            <person name="Kohno S."/>
            <person name="de Koning A.J."/>
            <person name="Lance S.L."/>
            <person name="McCarthy F.M."/>
            <person name="McCormack J.E."/>
            <person name="Merchant M.E."/>
            <person name="Peterson D.G."/>
            <person name="Pollock D.D."/>
            <person name="Pourmand N."/>
            <person name="Raney B.J."/>
            <person name="Roessler K.A."/>
            <person name="Sanford J.R."/>
            <person name="Sawyer R.H."/>
            <person name="Schmidt C.J."/>
            <person name="Triplett E.W."/>
            <person name="Tuberville T.D."/>
            <person name="Venegas-Anaya M."/>
            <person name="Howard J.T."/>
            <person name="Jarvis E.D."/>
            <person name="Guillette L.J.Jr."/>
            <person name="Glenn T.C."/>
            <person name="Green R.E."/>
            <person name="Ray D.A."/>
        </authorList>
    </citation>
    <scope>NUCLEOTIDE SEQUENCE [LARGE SCALE GENOMIC DNA]</scope>
    <source>
        <strain evidence="1">KSC_2009_1</strain>
    </source>
</reference>
<evidence type="ECO:0000313" key="2">
    <source>
        <dbReference type="Proteomes" id="UP000050525"/>
    </source>
</evidence>
<gene>
    <name evidence="1" type="ORF">Y1Q_0021793</name>
</gene>
<organism evidence="1 2">
    <name type="scientific">Alligator mississippiensis</name>
    <name type="common">American alligator</name>
    <dbReference type="NCBI Taxonomy" id="8496"/>
    <lineage>
        <taxon>Eukaryota</taxon>
        <taxon>Metazoa</taxon>
        <taxon>Chordata</taxon>
        <taxon>Craniata</taxon>
        <taxon>Vertebrata</taxon>
        <taxon>Euteleostomi</taxon>
        <taxon>Archelosauria</taxon>
        <taxon>Archosauria</taxon>
        <taxon>Crocodylia</taxon>
        <taxon>Alligatoridae</taxon>
        <taxon>Alligatorinae</taxon>
        <taxon>Alligator</taxon>
    </lineage>
</organism>
<dbReference type="EMBL" id="AKHW03000533">
    <property type="protein sequence ID" value="KYO46259.1"/>
    <property type="molecule type" value="Genomic_DNA"/>
</dbReference>
<comment type="caution">
    <text evidence="1">The sequence shown here is derived from an EMBL/GenBank/DDBJ whole genome shotgun (WGS) entry which is preliminary data.</text>
</comment>
<protein>
    <submittedName>
        <fullName evidence="1">Uncharacterized protein</fullName>
    </submittedName>
</protein>
<dbReference type="AlphaFoldDB" id="A0A151PBG3"/>
<dbReference type="Proteomes" id="UP000050525">
    <property type="component" value="Unassembled WGS sequence"/>
</dbReference>
<proteinExistence type="predicted"/>
<sequence length="79" mass="8995">MAESLQLWPWEASKTSGVAEWNCLSEELPKVITHQFGRLRGFLVLNWMKCQYPTSTLVGAVLKWLEKCHSVDQGMATEV</sequence>
<evidence type="ECO:0000313" key="1">
    <source>
        <dbReference type="EMBL" id="KYO46259.1"/>
    </source>
</evidence>